<dbReference type="InterPro" id="IPR001343">
    <property type="entry name" value="Hemolysn_Ca-bd"/>
</dbReference>
<dbReference type="RefSeq" id="WP_413264188.1">
    <property type="nucleotide sequence ID" value="NZ_JBHFNR010000118.1"/>
</dbReference>
<feature type="region of interest" description="Disordered" evidence="3">
    <location>
        <begin position="319"/>
        <end position="353"/>
    </location>
</feature>
<feature type="compositionally biased region" description="Polar residues" evidence="3">
    <location>
        <begin position="342"/>
        <end position="353"/>
    </location>
</feature>
<evidence type="ECO:0000256" key="3">
    <source>
        <dbReference type="SAM" id="MobiDB-lite"/>
    </source>
</evidence>
<keyword evidence="2" id="KW-0964">Secreted</keyword>
<dbReference type="InterPro" id="IPR011049">
    <property type="entry name" value="Serralysin-like_metalloprot_C"/>
</dbReference>
<dbReference type="InterPro" id="IPR018511">
    <property type="entry name" value="Hemolysin-typ_Ca-bd_CS"/>
</dbReference>
<dbReference type="PANTHER" id="PTHR38340">
    <property type="entry name" value="S-LAYER PROTEIN"/>
    <property type="match status" value="1"/>
</dbReference>
<dbReference type="PROSITE" id="PS00330">
    <property type="entry name" value="HEMOLYSIN_CALCIUM"/>
    <property type="match status" value="3"/>
</dbReference>
<dbReference type="EMBL" id="JBHFNR010000118">
    <property type="protein sequence ID" value="MFB2894541.1"/>
    <property type="molecule type" value="Genomic_DNA"/>
</dbReference>
<evidence type="ECO:0000256" key="1">
    <source>
        <dbReference type="ARBA" id="ARBA00004613"/>
    </source>
</evidence>
<dbReference type="SUPFAM" id="SSF51120">
    <property type="entry name" value="beta-Roll"/>
    <property type="match status" value="5"/>
</dbReference>
<organism evidence="4 5">
    <name type="scientific">Floridaenema flaviceps BLCC-F50</name>
    <dbReference type="NCBI Taxonomy" id="3153642"/>
    <lineage>
        <taxon>Bacteria</taxon>
        <taxon>Bacillati</taxon>
        <taxon>Cyanobacteriota</taxon>
        <taxon>Cyanophyceae</taxon>
        <taxon>Oscillatoriophycideae</taxon>
        <taxon>Aerosakkonematales</taxon>
        <taxon>Aerosakkonemataceae</taxon>
        <taxon>Floridanema</taxon>
        <taxon>Floridanema flaviceps</taxon>
    </lineage>
</organism>
<sequence>MAIISGTITTGNDIIIADAADDVIDVLAGNDSVRGGGGNDSLFGGDGNDTLIGEAGNDTLNGGSGLDRVEESGDFNFILSDNSLIGNGTDSLVSIETAQLTGGAGNNLINASGFTLGSVILSGGAGNDTLLGGTRNDTMTGGAGNDIFNGGAGNNDRVEESGNVNFTLTDTTLIGNGTDSLTGIESVFLTGGAGNNALNALAFTLGTVNLNGGAGNDTLLGGTRDDTMTGGLGDDLLNGGDGFDRVVEAGDINFTLSGFTLIGNGTDNLSSIEQVQLTGGAGNNLINAAGFTVGGVRINGLDGNDTLIGGSQGDLINGGKGNDSIDGGDGADSINDFDGGNDTINSGAGNDEVQSGNGSDLINGGDGIDALFGGSNDDTINGEGGNDGLNGDDGNDLLLGGDGDDFMRGGLGNDTINGGAGSDEVFVSLNQDLNLTLTNNSLTGEGVDTLISIERANLGGSTGPNALNASAFTGSVQLSGNGGRDSLTGGSGNDTLNGFDSEEVDILSGGAGNDFYTVDGRDIVIENAGAGVDTVEFNPGIDGTIFSFILPANVENLELIIPLFQNASGATGIGNNLNNLITGSNRNDLINGLSGSDTLLGGNGNDNLIGDSGNDNLNGGDGDDILNGGAGNDVLIDGGGADRFLFSTGRAFNTADVGIDTINDLSLNDAQTAFVDRILLSKTTFTALETPVGSNLNASDFEEIFGSDSQAALSAAEIVYNADTGSLFYNPNGSASGFGTGGQFATVTNSPFLFADDVIISVVA</sequence>
<gene>
    <name evidence="4" type="ORF">ACE1CI_16650</name>
</gene>
<protein>
    <submittedName>
        <fullName evidence="4">Beta strand repeat-containing protein</fullName>
    </submittedName>
</protein>
<evidence type="ECO:0000313" key="5">
    <source>
        <dbReference type="Proteomes" id="UP001576784"/>
    </source>
</evidence>
<dbReference type="PRINTS" id="PR00313">
    <property type="entry name" value="CABNDNGRPT"/>
</dbReference>
<name>A0ABV4XS99_9CYAN</name>
<dbReference type="InterPro" id="IPR050557">
    <property type="entry name" value="RTX_toxin/Mannuronan_C5-epim"/>
</dbReference>
<dbReference type="PANTHER" id="PTHR38340:SF1">
    <property type="entry name" value="S-LAYER PROTEIN"/>
    <property type="match status" value="1"/>
</dbReference>
<comment type="subcellular location">
    <subcellularLocation>
        <location evidence="1">Secreted</location>
    </subcellularLocation>
</comment>
<comment type="caution">
    <text evidence="4">The sequence shown here is derived from an EMBL/GenBank/DDBJ whole genome shotgun (WGS) entry which is preliminary data.</text>
</comment>
<accession>A0ABV4XS99</accession>
<keyword evidence="5" id="KW-1185">Reference proteome</keyword>
<reference evidence="4 5" key="1">
    <citation type="submission" date="2024-09" db="EMBL/GenBank/DDBJ databases">
        <title>Floridaenema gen nov. (Aerosakkonemataceae, Aerosakkonematales ord. nov., Cyanobacteria) from benthic tropical and subtropical fresh waters, with the description of four new species.</title>
        <authorList>
            <person name="Moretto J.A."/>
            <person name="Berthold D.E."/>
            <person name="Lefler F.W."/>
            <person name="Huang I.-S."/>
            <person name="Laughinghouse H. IV."/>
        </authorList>
    </citation>
    <scope>NUCLEOTIDE SEQUENCE [LARGE SCALE GENOMIC DNA]</scope>
    <source>
        <strain evidence="4 5">BLCC-F50</strain>
    </source>
</reference>
<evidence type="ECO:0000256" key="2">
    <source>
        <dbReference type="ARBA" id="ARBA00022525"/>
    </source>
</evidence>
<evidence type="ECO:0000313" key="4">
    <source>
        <dbReference type="EMBL" id="MFB2894541.1"/>
    </source>
</evidence>
<dbReference type="Gene3D" id="2.150.10.10">
    <property type="entry name" value="Serralysin-like metalloprotease, C-terminal"/>
    <property type="match status" value="7"/>
</dbReference>
<dbReference type="Proteomes" id="UP001576784">
    <property type="component" value="Unassembled WGS sequence"/>
</dbReference>
<proteinExistence type="predicted"/>
<dbReference type="Pfam" id="PF00353">
    <property type="entry name" value="HemolysinCabind"/>
    <property type="match status" value="8"/>
</dbReference>